<organism evidence="1 2">
    <name type="scientific">Rahnella perminowiae</name>
    <dbReference type="NCBI Taxonomy" id="2816244"/>
    <lineage>
        <taxon>Bacteria</taxon>
        <taxon>Pseudomonadati</taxon>
        <taxon>Pseudomonadota</taxon>
        <taxon>Gammaproteobacteria</taxon>
        <taxon>Enterobacterales</taxon>
        <taxon>Yersiniaceae</taxon>
        <taxon>Rahnella</taxon>
    </lineage>
</organism>
<keyword evidence="2" id="KW-1185">Reference proteome</keyword>
<evidence type="ECO:0000313" key="2">
    <source>
        <dbReference type="Proteomes" id="UP000699865"/>
    </source>
</evidence>
<dbReference type="EMBL" id="JAFMOU010000072">
    <property type="protein sequence ID" value="MBU9838086.1"/>
    <property type="molecule type" value="Genomic_DNA"/>
</dbReference>
<gene>
    <name evidence="1" type="ORF">J1786_25180</name>
</gene>
<proteinExistence type="predicted"/>
<dbReference type="RefSeq" id="WP_217139436.1">
    <property type="nucleotide sequence ID" value="NZ_JAFMOU010000072.1"/>
</dbReference>
<dbReference type="Proteomes" id="UP000699865">
    <property type="component" value="Unassembled WGS sequence"/>
</dbReference>
<protein>
    <submittedName>
        <fullName evidence="1">Uncharacterized protein</fullName>
    </submittedName>
</protein>
<evidence type="ECO:0000313" key="1">
    <source>
        <dbReference type="EMBL" id="MBU9838086.1"/>
    </source>
</evidence>
<reference evidence="1 2" key="1">
    <citation type="submission" date="2021-03" db="EMBL/GenBank/DDBJ databases">
        <title>Five novel Rahnella species.</title>
        <authorList>
            <person name="Brady C."/>
            <person name="Asselin J."/>
            <person name="Beer S."/>
            <person name="Bruberg M.B."/>
            <person name="Crampton B."/>
            <person name="Venter S."/>
            <person name="Arnold D."/>
            <person name="Denman S."/>
        </authorList>
    </citation>
    <scope>NUCLEOTIDE SEQUENCE [LARGE SCALE GENOMIC DNA]</scope>
    <source>
        <strain evidence="1 2">L72c</strain>
    </source>
</reference>
<name>A0ABS6L8B5_9GAMM</name>
<sequence>MTDFADAYYKASRDFSGIMGSLESAEFVNDVQVAIDAALEALMKEADRRTNVDVDYVKGHIAEVWHAETLKVSAVAKGNDDIWANVVGNNKTGQDINYGNSETASFAELKYYKTAEDNARQLGNPDYANSQKIVPTDQLEGVIADSQKQATRNQDIRPEVAAAYQDTADTVNDRIEVDGIMSRPLSENDAKSIASDFKCDGEIDPDTYGLNTESFIEWSDIFRESGSAALNAAAFSVAMTAAPHVYRIVAQYMQSGQLDVRLIPEGAGKVLSSSSGAGLRGGLAAVITGSCKAGLLGQSLKGISPTAVGIATAMALNSIENSWRYAQGQITGKELAFHSSRDAVALMTGGVGALLGQMIIPVPVLGALLGNLVGSTLGAIGVSYANNKVLGICVESGWTFWGLVDQSYDVPEEVLRESGFDLFAHQVFRLEQLNITRFNTQSYQATGLGFTVLRRGVISFNTVGYQQ</sequence>
<accession>A0ABS6L8B5</accession>
<comment type="caution">
    <text evidence="1">The sequence shown here is derived from an EMBL/GenBank/DDBJ whole genome shotgun (WGS) entry which is preliminary data.</text>
</comment>